<accession>A0A0R3SS01</accession>
<dbReference type="EMBL" id="UYSG01011014">
    <property type="protein sequence ID" value="VDL60333.1"/>
    <property type="molecule type" value="Genomic_DNA"/>
</dbReference>
<name>A0A0R3SS01_HYMDI</name>
<feature type="region of interest" description="Disordered" evidence="1">
    <location>
        <begin position="141"/>
        <end position="205"/>
    </location>
</feature>
<dbReference type="WBParaSite" id="HDID_0000801701-mRNA-1">
    <property type="protein sequence ID" value="HDID_0000801701-mRNA-1"/>
    <property type="gene ID" value="HDID_0000801701"/>
</dbReference>
<evidence type="ECO:0000313" key="4">
    <source>
        <dbReference type="WBParaSite" id="HDID_0000801701-mRNA-1"/>
    </source>
</evidence>
<sequence length="205" mass="22811">MKCEATFKGKTAATVCYVADRDINLLEFDWTDMFNVLEPKVQCNLLTSPYWNKLDEIYSQRIRLLAGHGRGNQISRATASGKEPYSLRSCAIATNGNPVGQVRSSVSNDRSNTSEPLRITPVEWTGRKICRYAKERFKKAEGNNGRGVDGSKVENGARSDAADSARQKEGKLQVKDQVMVSSRTARTRMKPSSLQADLSSRCQKK</sequence>
<dbReference type="Proteomes" id="UP000274504">
    <property type="component" value="Unassembled WGS sequence"/>
</dbReference>
<feature type="compositionally biased region" description="Basic and acidic residues" evidence="1">
    <location>
        <begin position="149"/>
        <end position="174"/>
    </location>
</feature>
<evidence type="ECO:0000313" key="2">
    <source>
        <dbReference type="EMBL" id="VDL60333.1"/>
    </source>
</evidence>
<gene>
    <name evidence="2" type="ORF">HDID_LOCUS8015</name>
</gene>
<reference evidence="2 3" key="2">
    <citation type="submission" date="2018-11" db="EMBL/GenBank/DDBJ databases">
        <authorList>
            <consortium name="Pathogen Informatics"/>
        </authorList>
    </citation>
    <scope>NUCLEOTIDE SEQUENCE [LARGE SCALE GENOMIC DNA]</scope>
</reference>
<reference evidence="4" key="1">
    <citation type="submission" date="2017-02" db="UniProtKB">
        <authorList>
            <consortium name="WormBaseParasite"/>
        </authorList>
    </citation>
    <scope>IDENTIFICATION</scope>
</reference>
<feature type="compositionally biased region" description="Polar residues" evidence="1">
    <location>
        <begin position="179"/>
        <end position="205"/>
    </location>
</feature>
<proteinExistence type="predicted"/>
<organism evidence="4">
    <name type="scientific">Hymenolepis diminuta</name>
    <name type="common">Rat tapeworm</name>
    <dbReference type="NCBI Taxonomy" id="6216"/>
    <lineage>
        <taxon>Eukaryota</taxon>
        <taxon>Metazoa</taxon>
        <taxon>Spiralia</taxon>
        <taxon>Lophotrochozoa</taxon>
        <taxon>Platyhelminthes</taxon>
        <taxon>Cestoda</taxon>
        <taxon>Eucestoda</taxon>
        <taxon>Cyclophyllidea</taxon>
        <taxon>Hymenolepididae</taxon>
        <taxon>Hymenolepis</taxon>
    </lineage>
</organism>
<evidence type="ECO:0000256" key="1">
    <source>
        <dbReference type="SAM" id="MobiDB-lite"/>
    </source>
</evidence>
<evidence type="ECO:0000313" key="3">
    <source>
        <dbReference type="Proteomes" id="UP000274504"/>
    </source>
</evidence>
<dbReference type="AlphaFoldDB" id="A0A0R3SS01"/>
<protein>
    <submittedName>
        <fullName evidence="4">CPSF_A domain-containing protein</fullName>
    </submittedName>
</protein>